<dbReference type="WBParaSite" id="DME_0001068101-mRNA-1">
    <property type="protein sequence ID" value="DME_0001068101-mRNA-1"/>
    <property type="gene ID" value="DME_0001068101"/>
</dbReference>
<dbReference type="Gene3D" id="3.30.930.10">
    <property type="entry name" value="Bira Bifunctional Protein, Domain 2"/>
    <property type="match status" value="2"/>
</dbReference>
<dbReference type="GO" id="GO:0005739">
    <property type="term" value="C:mitochondrion"/>
    <property type="evidence" value="ECO:0007669"/>
    <property type="project" value="TreeGrafter"/>
</dbReference>
<evidence type="ECO:0000313" key="9">
    <source>
        <dbReference type="Proteomes" id="UP000274756"/>
    </source>
</evidence>
<dbReference type="InterPro" id="IPR012340">
    <property type="entry name" value="NA-bd_OB-fold"/>
</dbReference>
<dbReference type="GO" id="GO:0003676">
    <property type="term" value="F:nucleic acid binding"/>
    <property type="evidence" value="ECO:0007669"/>
    <property type="project" value="InterPro"/>
</dbReference>
<evidence type="ECO:0000313" key="8">
    <source>
        <dbReference type="Proteomes" id="UP000038040"/>
    </source>
</evidence>
<dbReference type="InterPro" id="IPR006195">
    <property type="entry name" value="aa-tRNA-synth_II"/>
</dbReference>
<keyword evidence="2" id="KW-0547">Nucleotide-binding</keyword>
<dbReference type="SUPFAM" id="SSF55681">
    <property type="entry name" value="Class II aaRS and biotin synthetases"/>
    <property type="match status" value="1"/>
</dbReference>
<feature type="domain" description="Aminoacyl-transfer RNA synthetases class-II family profile" evidence="6">
    <location>
        <begin position="168"/>
        <end position="549"/>
    </location>
</feature>
<dbReference type="GO" id="GO:0005524">
    <property type="term" value="F:ATP binding"/>
    <property type="evidence" value="ECO:0007669"/>
    <property type="project" value="UniProtKB-KW"/>
</dbReference>
<reference evidence="7 9" key="2">
    <citation type="submission" date="2018-11" db="EMBL/GenBank/DDBJ databases">
        <authorList>
            <consortium name="Pathogen Informatics"/>
        </authorList>
    </citation>
    <scope>NUCLEOTIDE SEQUENCE [LARGE SCALE GENOMIC DNA]</scope>
</reference>
<name>A0A0N4URJ9_DRAME</name>
<reference evidence="10" key="1">
    <citation type="submission" date="2017-02" db="UniProtKB">
        <authorList>
            <consortium name="WormBaseParasite"/>
        </authorList>
    </citation>
    <scope>IDENTIFICATION</scope>
</reference>
<dbReference type="GO" id="GO:0004815">
    <property type="term" value="F:aspartate-tRNA ligase activity"/>
    <property type="evidence" value="ECO:0007669"/>
    <property type="project" value="TreeGrafter"/>
</dbReference>
<dbReference type="AlphaFoldDB" id="A0A0N4URJ9"/>
<dbReference type="HAMAP" id="MF_00044">
    <property type="entry name" value="Asp_tRNA_synth_type1"/>
    <property type="match status" value="1"/>
</dbReference>
<evidence type="ECO:0000256" key="1">
    <source>
        <dbReference type="ARBA" id="ARBA00022598"/>
    </source>
</evidence>
<evidence type="ECO:0000259" key="6">
    <source>
        <dbReference type="PROSITE" id="PS50862"/>
    </source>
</evidence>
<dbReference type="SUPFAM" id="SSF50249">
    <property type="entry name" value="Nucleic acid-binding proteins"/>
    <property type="match status" value="1"/>
</dbReference>
<dbReference type="Proteomes" id="UP000038040">
    <property type="component" value="Unplaced"/>
</dbReference>
<dbReference type="InterPro" id="IPR047089">
    <property type="entry name" value="Asp-tRNA-ligase_1_N"/>
</dbReference>
<dbReference type="Pfam" id="PF01336">
    <property type="entry name" value="tRNA_anti-codon"/>
    <property type="match status" value="1"/>
</dbReference>
<dbReference type="InterPro" id="IPR004364">
    <property type="entry name" value="Aa-tRNA-synt_II"/>
</dbReference>
<evidence type="ECO:0000256" key="4">
    <source>
        <dbReference type="ARBA" id="ARBA00022917"/>
    </source>
</evidence>
<keyword evidence="3" id="KW-0067">ATP-binding</keyword>
<dbReference type="InterPro" id="IPR002312">
    <property type="entry name" value="Asp/Asn-tRNA-synth_IIb"/>
</dbReference>
<dbReference type="PANTHER" id="PTHR22594:SF5">
    <property type="entry name" value="ASPARTATE--TRNA LIGASE, MITOCHONDRIAL"/>
    <property type="match status" value="1"/>
</dbReference>
<dbReference type="GO" id="GO:0006422">
    <property type="term" value="P:aspartyl-tRNA aminoacylation"/>
    <property type="evidence" value="ECO:0007669"/>
    <property type="project" value="TreeGrafter"/>
</dbReference>
<dbReference type="OrthoDB" id="439710at2759"/>
<dbReference type="STRING" id="318479.A0A0N4URJ9"/>
<dbReference type="InterPro" id="IPR004524">
    <property type="entry name" value="Asp-tRNA-ligase_1"/>
</dbReference>
<proteinExistence type="inferred from homology"/>
<dbReference type="EMBL" id="UYYG01000284">
    <property type="protein sequence ID" value="VDN54119.1"/>
    <property type="molecule type" value="Genomic_DNA"/>
</dbReference>
<keyword evidence="1" id="KW-0436">Ligase</keyword>
<evidence type="ECO:0000313" key="7">
    <source>
        <dbReference type="EMBL" id="VDN54119.1"/>
    </source>
</evidence>
<dbReference type="InterPro" id="IPR004365">
    <property type="entry name" value="NA-bd_OB_tRNA"/>
</dbReference>
<keyword evidence="4" id="KW-0648">Protein biosynthesis</keyword>
<evidence type="ECO:0000256" key="2">
    <source>
        <dbReference type="ARBA" id="ARBA00022741"/>
    </source>
</evidence>
<organism evidence="8 10">
    <name type="scientific">Dracunculus medinensis</name>
    <name type="common">Guinea worm</name>
    <dbReference type="NCBI Taxonomy" id="318479"/>
    <lineage>
        <taxon>Eukaryota</taxon>
        <taxon>Metazoa</taxon>
        <taxon>Ecdysozoa</taxon>
        <taxon>Nematoda</taxon>
        <taxon>Chromadorea</taxon>
        <taxon>Rhabditida</taxon>
        <taxon>Spirurina</taxon>
        <taxon>Dracunculoidea</taxon>
        <taxon>Dracunculidae</taxon>
        <taxon>Dracunculus</taxon>
    </lineage>
</organism>
<dbReference type="PRINTS" id="PR01042">
    <property type="entry name" value="TRNASYNTHASP"/>
</dbReference>
<evidence type="ECO:0000256" key="5">
    <source>
        <dbReference type="ARBA" id="ARBA00023146"/>
    </source>
</evidence>
<dbReference type="PANTHER" id="PTHR22594">
    <property type="entry name" value="ASPARTYL/LYSYL-TRNA SYNTHETASE"/>
    <property type="match status" value="1"/>
</dbReference>
<dbReference type="CDD" id="cd04317">
    <property type="entry name" value="EcAspRS_like_N"/>
    <property type="match status" value="1"/>
</dbReference>
<gene>
    <name evidence="7" type="ORF">DME_LOCUS4092</name>
</gene>
<dbReference type="Pfam" id="PF00152">
    <property type="entry name" value="tRNA-synt_2"/>
    <property type="match status" value="1"/>
</dbReference>
<dbReference type="InterPro" id="IPR045864">
    <property type="entry name" value="aa-tRNA-synth_II/BPL/LPL"/>
</dbReference>
<accession>A0A0N4URJ9</accession>
<dbReference type="Gene3D" id="2.40.50.140">
    <property type="entry name" value="Nucleic acid-binding proteins"/>
    <property type="match status" value="1"/>
</dbReference>
<keyword evidence="9" id="KW-1185">Reference proteome</keyword>
<dbReference type="Proteomes" id="UP000274756">
    <property type="component" value="Unassembled WGS sequence"/>
</dbReference>
<sequence>MGSCSDLWYVTAGKYFHSSLQLCRFGTNDFTLRTHNCGELRLTNEGQSVTLYGWLQYKRGSMFFVLRDAYGSTQIRIPEERQDLSKFLKDLYLESIIKVNGDVVDRGDQRNMNMPTGNIEVVARNIELVNEFLNPEKTPYSLRFEQSDALRLKYRYMDLRSEKMQRNLRLRAKVVQNMRNYLDNEVNFVEVETPTLVRRTPGGAREFIVPSPFPNLGKFYSLPQSPQQFKQLLMCGGFDRYYQFARCYRDEKSKSDRQPEFTQVDLELSFTNQDGVISLVENLIKRSWPLDGFCPFIPFQRISFDEAYRLYGTDKPDLRIPWTIEDCTDYFFFLNSQNMEEFCVRFIVAKGAAKYLADAELKSWHQTKMDKKCQTNYFISGHKIFGNDMFICSSWGTPKGVQWTLGELRNIVGEAAHLRSQQRFEFVWITDFPLFFQRSDGSFKSVHHPFTAPVSNHEELMYDPSRINEVKGQHYDLVLNGVELGGGSIRIHNPKLQRYVIENILKEPVDELKHLIDALACGAPPHGGFALGFDRYIALLAGTGNINVPIRDVIAFPKNTEKRDIMMRSPSALSSDAFERKAAKLRYAIKLDASLISPEPLEYIEDELRSKSTWGETDKN</sequence>
<evidence type="ECO:0000256" key="3">
    <source>
        <dbReference type="ARBA" id="ARBA00022840"/>
    </source>
</evidence>
<dbReference type="PROSITE" id="PS50862">
    <property type="entry name" value="AA_TRNA_LIGASE_II"/>
    <property type="match status" value="1"/>
</dbReference>
<keyword evidence="5" id="KW-0030">Aminoacyl-tRNA synthetase</keyword>
<protein>
    <submittedName>
        <fullName evidence="10">AA_TRNA_LIGASE_II domain-containing protein</fullName>
    </submittedName>
</protein>
<evidence type="ECO:0000313" key="10">
    <source>
        <dbReference type="WBParaSite" id="DME_0001068101-mRNA-1"/>
    </source>
</evidence>